<keyword evidence="8" id="KW-0479">Metal-binding</keyword>
<dbReference type="GO" id="GO:0006979">
    <property type="term" value="P:response to oxidative stress"/>
    <property type="evidence" value="ECO:0007669"/>
    <property type="project" value="InterPro"/>
</dbReference>
<dbReference type="CDD" id="cd09823">
    <property type="entry name" value="peroxinectin_like"/>
    <property type="match status" value="1"/>
</dbReference>
<evidence type="ECO:0000256" key="7">
    <source>
        <dbReference type="ARBA" id="ARBA00023180"/>
    </source>
</evidence>
<dbReference type="GO" id="GO:0005576">
    <property type="term" value="C:extracellular region"/>
    <property type="evidence" value="ECO:0007669"/>
    <property type="project" value="UniProtKB-SubCell"/>
</dbReference>
<evidence type="ECO:0000313" key="11">
    <source>
        <dbReference type="EMBL" id="JAQ03587.1"/>
    </source>
</evidence>
<dbReference type="PANTHER" id="PTHR11475:SF4">
    <property type="entry name" value="CHORION PEROXIDASE"/>
    <property type="match status" value="1"/>
</dbReference>
<dbReference type="InterPro" id="IPR010255">
    <property type="entry name" value="Haem_peroxidase_sf"/>
</dbReference>
<dbReference type="FunFam" id="1.10.640.10:FF:000003">
    <property type="entry name" value="chorion peroxidase"/>
    <property type="match status" value="1"/>
</dbReference>
<keyword evidence="4 8" id="KW-0349">Heme</keyword>
<dbReference type="EMBL" id="GDHC01015042">
    <property type="protein sequence ID" value="JAQ03587.1"/>
    <property type="molecule type" value="Transcribed_RNA"/>
</dbReference>
<dbReference type="InterPro" id="IPR037120">
    <property type="entry name" value="Haem_peroxidase_sf_animal"/>
</dbReference>
<evidence type="ECO:0000256" key="3">
    <source>
        <dbReference type="ARBA" id="ARBA00022559"/>
    </source>
</evidence>
<dbReference type="Gene3D" id="1.10.640.10">
    <property type="entry name" value="Haem peroxidase domain superfamily, animal type"/>
    <property type="match status" value="1"/>
</dbReference>
<organism evidence="11">
    <name type="scientific">Lygus hesperus</name>
    <name type="common">Western plant bug</name>
    <dbReference type="NCBI Taxonomy" id="30085"/>
    <lineage>
        <taxon>Eukaryota</taxon>
        <taxon>Metazoa</taxon>
        <taxon>Ecdysozoa</taxon>
        <taxon>Arthropoda</taxon>
        <taxon>Hexapoda</taxon>
        <taxon>Insecta</taxon>
        <taxon>Pterygota</taxon>
        <taxon>Neoptera</taxon>
        <taxon>Paraneoptera</taxon>
        <taxon>Hemiptera</taxon>
        <taxon>Heteroptera</taxon>
        <taxon>Panheteroptera</taxon>
        <taxon>Cimicomorpha</taxon>
        <taxon>Miridae</taxon>
        <taxon>Mirini</taxon>
        <taxon>Lygus</taxon>
    </lineage>
</organism>
<dbReference type="GO" id="GO:0046872">
    <property type="term" value="F:metal ion binding"/>
    <property type="evidence" value="ECO:0007669"/>
    <property type="project" value="UniProtKB-KW"/>
</dbReference>
<keyword evidence="6 8" id="KW-0408">Iron</keyword>
<dbReference type="PRINTS" id="PR00457">
    <property type="entry name" value="ANPEROXIDASE"/>
</dbReference>
<proteinExistence type="predicted"/>
<keyword evidence="7" id="KW-0325">Glycoprotein</keyword>
<evidence type="ECO:0000256" key="6">
    <source>
        <dbReference type="ARBA" id="ARBA00023004"/>
    </source>
</evidence>
<evidence type="ECO:0000256" key="8">
    <source>
        <dbReference type="PIRSR" id="PIRSR619791-2"/>
    </source>
</evidence>
<evidence type="ECO:0000256" key="10">
    <source>
        <dbReference type="SAM" id="MobiDB-lite"/>
    </source>
</evidence>
<dbReference type="InterPro" id="IPR019791">
    <property type="entry name" value="Haem_peroxidase_animal"/>
</dbReference>
<gene>
    <name evidence="11" type="primary">Pxt_2</name>
    <name evidence="11" type="ORF">g.86216</name>
</gene>
<name>A0A146L8Z9_LYGHE</name>
<dbReference type="SUPFAM" id="SSF48113">
    <property type="entry name" value="Heme-dependent peroxidases"/>
    <property type="match status" value="1"/>
</dbReference>
<keyword evidence="3 11" id="KW-0560">Oxidoreductase</keyword>
<dbReference type="PROSITE" id="PS50292">
    <property type="entry name" value="PEROXIDASE_3"/>
    <property type="match status" value="1"/>
</dbReference>
<dbReference type="PANTHER" id="PTHR11475">
    <property type="entry name" value="OXIDASE/PEROXIDASE"/>
    <property type="match status" value="1"/>
</dbReference>
<sequence>MSWWILLLVGGCLGQQRPQQAFTELFPEQIQQQKVQFRQSELQTQLQLLQQQSQVATGNRVNELAQEQTAILAEIMRLQQEMQRLQADIQLRLSGSRPNFRPIEAPQQQQTTAAPQQSLPEPSPLPPVEDNQVKRTKVEEDFVLPCTMSSGEEGLCRPLVNCLAFYTDLPALRKEPCPLRREEQGVCCPRNAKRPIGGGPQSSGVIQPPPPPQVQVPPLTPQQLNKAGEEALQTIQTKINFVHNLFLNRVFVSADSPAVGHQAFFPTSNETLAVGSQAEKGIAASTALVKEFNLTPDQGTFALPRFSLLNTILADSCPRRGQCFPSKYRSYDGSCNNLRNPEWGAVGTALQRILPPKYADGVNAPRSTDSRGRPLPSARLVSMTYASDSDHSSDNYTMMTMQWGQFLDHDLTHTPISRGESGAGITCCNNGVERPPNFRHPDCFPIMLPRIDPVFSPFGERCMEFARSLPAPRPECNFGPREQMNQITGYLDGSNIYGSNVNSANALRLFRGGQLRTQNVKGRPYLPDNPGECTDQTNTLACFSAGDGRVNEQVDLALMHTIWMREHNRVARVLQQLHPRWSDEALYQEARRIVVAEMQHVTYNEFLPILLGRDYTDRSGLTPREKGWTRLYDEKLRGGITNVFATAAFRYGHSQIQSFIHGYGMFGNLKESLEMSKQHFAPFMLYEDGAVDDMIRGLTAQASQEIDRFFSNQIRDHLFQGNLDIGLDLIALNIQRGRDHGLPPYNDWREVCGLPRARTWNDLEAQMDPSTISILSRLYSNPDEIDLFPGAVGERRKEGAMFGPTLICLVGDQFARLRRSDRFFYEEANQPSTFSERQLTEIKRTSLARILCDNSDDIQLIQPLVFVQPSFLNQRVTCASSAIPFVDLRAWANEKPAV</sequence>
<dbReference type="AlphaFoldDB" id="A0A146L8Z9"/>
<dbReference type="Pfam" id="PF03098">
    <property type="entry name" value="An_peroxidase"/>
    <property type="match status" value="1"/>
</dbReference>
<keyword evidence="2" id="KW-0964">Secreted</keyword>
<evidence type="ECO:0000256" key="2">
    <source>
        <dbReference type="ARBA" id="ARBA00022525"/>
    </source>
</evidence>
<evidence type="ECO:0000256" key="1">
    <source>
        <dbReference type="ARBA" id="ARBA00004613"/>
    </source>
</evidence>
<feature type="coiled-coil region" evidence="9">
    <location>
        <begin position="61"/>
        <end position="88"/>
    </location>
</feature>
<feature type="region of interest" description="Disordered" evidence="10">
    <location>
        <begin position="96"/>
        <end position="131"/>
    </location>
</feature>
<evidence type="ECO:0000256" key="5">
    <source>
        <dbReference type="ARBA" id="ARBA00022729"/>
    </source>
</evidence>
<reference evidence="11" key="1">
    <citation type="journal article" date="2016" name="Gigascience">
        <title>De novo construction of an expanded transcriptome assembly for the western tarnished plant bug, Lygus hesperus.</title>
        <authorList>
            <person name="Tassone E.E."/>
            <person name="Geib S.M."/>
            <person name="Hall B."/>
            <person name="Fabrick J.A."/>
            <person name="Brent C.S."/>
            <person name="Hull J.J."/>
        </authorList>
    </citation>
    <scope>NUCLEOTIDE SEQUENCE</scope>
</reference>
<dbReference type="GO" id="GO:0022412">
    <property type="term" value="P:cellular process involved in reproduction in multicellular organism"/>
    <property type="evidence" value="ECO:0007669"/>
    <property type="project" value="UniProtKB-ARBA"/>
</dbReference>
<protein>
    <submittedName>
        <fullName evidence="11">Chorion peroxidase</fullName>
    </submittedName>
</protein>
<accession>A0A146L8Z9</accession>
<dbReference type="GO" id="GO:0004601">
    <property type="term" value="F:peroxidase activity"/>
    <property type="evidence" value="ECO:0007669"/>
    <property type="project" value="UniProtKB-KW"/>
</dbReference>
<evidence type="ECO:0000256" key="4">
    <source>
        <dbReference type="ARBA" id="ARBA00022617"/>
    </source>
</evidence>
<comment type="subcellular location">
    <subcellularLocation>
        <location evidence="1">Secreted</location>
    </subcellularLocation>
</comment>
<keyword evidence="3 11" id="KW-0575">Peroxidase</keyword>
<feature type="binding site" description="axial binding residue" evidence="8">
    <location>
        <position position="653"/>
    </location>
    <ligand>
        <name>heme b</name>
        <dbReference type="ChEBI" id="CHEBI:60344"/>
    </ligand>
    <ligandPart>
        <name>Fe</name>
        <dbReference type="ChEBI" id="CHEBI:18248"/>
    </ligandPart>
</feature>
<keyword evidence="9" id="KW-0175">Coiled coil</keyword>
<dbReference type="GO" id="GO:0020037">
    <property type="term" value="F:heme binding"/>
    <property type="evidence" value="ECO:0007669"/>
    <property type="project" value="InterPro"/>
</dbReference>
<keyword evidence="5" id="KW-0732">Signal</keyword>
<feature type="compositionally biased region" description="Low complexity" evidence="10">
    <location>
        <begin position="105"/>
        <end position="120"/>
    </location>
</feature>
<evidence type="ECO:0000256" key="9">
    <source>
        <dbReference type="SAM" id="Coils"/>
    </source>
</evidence>